<feature type="compositionally biased region" description="Polar residues" evidence="1">
    <location>
        <begin position="522"/>
        <end position="534"/>
    </location>
</feature>
<feature type="compositionally biased region" description="Basic and acidic residues" evidence="1">
    <location>
        <begin position="544"/>
        <end position="560"/>
    </location>
</feature>
<feature type="compositionally biased region" description="Basic and acidic residues" evidence="1">
    <location>
        <begin position="9"/>
        <end position="20"/>
    </location>
</feature>
<feature type="compositionally biased region" description="Basic and acidic residues" evidence="1">
    <location>
        <begin position="500"/>
        <end position="515"/>
    </location>
</feature>
<dbReference type="Proteomes" id="UP001140513">
    <property type="component" value="Unassembled WGS sequence"/>
</dbReference>
<feature type="region of interest" description="Disordered" evidence="1">
    <location>
        <begin position="656"/>
        <end position="702"/>
    </location>
</feature>
<protein>
    <submittedName>
        <fullName evidence="2">Uncharacterized protein</fullName>
    </submittedName>
</protein>
<gene>
    <name evidence="2" type="ORF">N0V89_001521</name>
</gene>
<evidence type="ECO:0000313" key="2">
    <source>
        <dbReference type="EMBL" id="KAJ4360952.1"/>
    </source>
</evidence>
<feature type="compositionally biased region" description="Low complexity" evidence="1">
    <location>
        <begin position="46"/>
        <end position="59"/>
    </location>
</feature>
<feature type="region of interest" description="Disordered" evidence="1">
    <location>
        <begin position="469"/>
        <end position="534"/>
    </location>
</feature>
<reference evidence="2" key="1">
    <citation type="submission" date="2022-10" db="EMBL/GenBank/DDBJ databases">
        <title>Tapping the CABI collections for fungal endophytes: first genome assemblies for Collariella, Neodidymelliopsis, Ascochyta clinopodiicola, Didymella pomorum, Didymosphaeria variabile, Neocosmospora piperis and Neocucurbitaria cava.</title>
        <authorList>
            <person name="Hill R."/>
        </authorList>
    </citation>
    <scope>NUCLEOTIDE SEQUENCE</scope>
    <source>
        <strain evidence="2">IMI 356815</strain>
    </source>
</reference>
<accession>A0A9W8XWB0</accession>
<feature type="region of interest" description="Disordered" evidence="1">
    <location>
        <begin position="759"/>
        <end position="815"/>
    </location>
</feature>
<evidence type="ECO:0000313" key="3">
    <source>
        <dbReference type="Proteomes" id="UP001140513"/>
    </source>
</evidence>
<feature type="region of interest" description="Disordered" evidence="1">
    <location>
        <begin position="541"/>
        <end position="560"/>
    </location>
</feature>
<organism evidence="2 3">
    <name type="scientific">Didymosphaeria variabile</name>
    <dbReference type="NCBI Taxonomy" id="1932322"/>
    <lineage>
        <taxon>Eukaryota</taxon>
        <taxon>Fungi</taxon>
        <taxon>Dikarya</taxon>
        <taxon>Ascomycota</taxon>
        <taxon>Pezizomycotina</taxon>
        <taxon>Dothideomycetes</taxon>
        <taxon>Pleosporomycetidae</taxon>
        <taxon>Pleosporales</taxon>
        <taxon>Massarineae</taxon>
        <taxon>Didymosphaeriaceae</taxon>
        <taxon>Didymosphaeria</taxon>
    </lineage>
</organism>
<name>A0A9W8XWB0_9PLEO</name>
<keyword evidence="3" id="KW-1185">Reference proteome</keyword>
<feature type="region of interest" description="Disordered" evidence="1">
    <location>
        <begin position="1"/>
        <end position="62"/>
    </location>
</feature>
<proteinExistence type="predicted"/>
<comment type="caution">
    <text evidence="2">The sequence shown here is derived from an EMBL/GenBank/DDBJ whole genome shotgun (WGS) entry which is preliminary data.</text>
</comment>
<dbReference type="AlphaFoldDB" id="A0A9W8XWB0"/>
<feature type="compositionally biased region" description="Acidic residues" evidence="1">
    <location>
        <begin position="760"/>
        <end position="773"/>
    </location>
</feature>
<sequence>MSNQKRKARYEIDEHEDKRYRQTQPNAYRQNHAGKHANNRGGKPFAHPQPHTQAQIQQQLSQVDQNRIAQSWQQMQQMQQMFNFLAQNGQLPFLQQQEPQVDGGVAQQHTPPPPDRKSEFFAPYSDFTIPILWSTKIDHSFSPNLQQDQWDSTAWTNYYSAITMLKAGITRQQFGLPEAKEGHGGSVTIDYADLYLDLSDGKVYVAASERGLMTVPDYLKLCGIAWERKLRFTGKAPEWAKAVFDAAEKRYVTEEFKELPLPVRSEVLVLMKFPVSAPRTPAGTWGCVYSAHLKKVVQFPLVYTSDRELALVKESPGPLSAAEVKHVFAFPEKNPSPQELGEALFKQAEECESGNLDLQMTKSRDDYLQECGHLYGKYSLANTQEEKGIFFNPPNVPYDEDPNDFTVYEGRKGKKETFFVDWSRVRRNTTFTMNGIYFRPIDTSKIEEDPELSANPQDKFQRATLKHNIAISKPVDPPNEKDTSLTTHSEVVEVGNDGQIIEKRADETSRSKESGMQEVQAPDSSSFSPSANLTQNSVDATSKAIDHGSDSKASGEHRARRMQELRQMLDTKRAEKSLQKSSASTQDYVADAAPEGNNASSTIIEASTNEVQQPREDFTESSIEDTERAKAIIFADIIDNFNKVIQEAETEEIPFDIHASSSRKRKRSDSPAPPIKRVKTLNNGASTETSATSPTIALPEGGAVEDLKTIAEDNDEVYDDSAIDLSVDLTADTADENTLEPLTTPASYNDVSVKSAPVEDVCEGDSADIDDSSIDLAGDTSDKDEPSLAPLEAQPQPATGPDRAQDPIDEEEEQL</sequence>
<feature type="compositionally biased region" description="Polar residues" evidence="1">
    <location>
        <begin position="680"/>
        <end position="695"/>
    </location>
</feature>
<dbReference type="GeneID" id="80905051"/>
<dbReference type="OrthoDB" id="3800937at2759"/>
<evidence type="ECO:0000256" key="1">
    <source>
        <dbReference type="SAM" id="MobiDB-lite"/>
    </source>
</evidence>
<dbReference type="RefSeq" id="XP_056077154.1">
    <property type="nucleotide sequence ID" value="XM_056210332.1"/>
</dbReference>
<dbReference type="EMBL" id="JAPEUX010000001">
    <property type="protein sequence ID" value="KAJ4360952.1"/>
    <property type="molecule type" value="Genomic_DNA"/>
</dbReference>